<dbReference type="CDD" id="cd03224">
    <property type="entry name" value="ABC_TM1139_LivF_branched"/>
    <property type="match status" value="1"/>
</dbReference>
<evidence type="ECO:0000256" key="2">
    <source>
        <dbReference type="ARBA" id="ARBA00022448"/>
    </source>
</evidence>
<dbReference type="InterPro" id="IPR003439">
    <property type="entry name" value="ABC_transporter-like_ATP-bd"/>
</dbReference>
<dbReference type="InterPro" id="IPR052156">
    <property type="entry name" value="BCAA_Transport_ATP-bd_LivF"/>
</dbReference>
<dbReference type="InterPro" id="IPR017871">
    <property type="entry name" value="ABC_transporter-like_CS"/>
</dbReference>
<dbReference type="PROSITE" id="PS00211">
    <property type="entry name" value="ABC_TRANSPORTER_1"/>
    <property type="match status" value="1"/>
</dbReference>
<keyword evidence="2" id="KW-0813">Transport</keyword>
<dbReference type="AlphaFoldDB" id="A0A7R9AI49"/>
<dbReference type="EMBL" id="LR910188">
    <property type="protein sequence ID" value="CAD7254585.1"/>
    <property type="molecule type" value="Genomic_DNA"/>
</dbReference>
<dbReference type="GO" id="GO:0016887">
    <property type="term" value="F:ATP hydrolysis activity"/>
    <property type="evidence" value="ECO:0007669"/>
    <property type="project" value="InterPro"/>
</dbReference>
<dbReference type="InterPro" id="IPR027417">
    <property type="entry name" value="P-loop_NTPase"/>
</dbReference>
<protein>
    <recommendedName>
        <fullName evidence="4">ABC transporter domain-containing protein</fullName>
    </recommendedName>
</protein>
<dbReference type="Gene3D" id="3.40.50.300">
    <property type="entry name" value="P-loop containing nucleotide triphosphate hydrolases"/>
    <property type="match status" value="2"/>
</dbReference>
<evidence type="ECO:0000313" key="6">
    <source>
        <dbReference type="Proteomes" id="UP000677054"/>
    </source>
</evidence>
<dbReference type="GO" id="GO:0005524">
    <property type="term" value="F:ATP binding"/>
    <property type="evidence" value="ECO:0007669"/>
    <property type="project" value="InterPro"/>
</dbReference>
<dbReference type="OrthoDB" id="8300150at2759"/>
<dbReference type="GO" id="GO:0015658">
    <property type="term" value="F:branched-chain amino acid transmembrane transporter activity"/>
    <property type="evidence" value="ECO:0007669"/>
    <property type="project" value="TreeGrafter"/>
</dbReference>
<dbReference type="Proteomes" id="UP000677054">
    <property type="component" value="Unassembled WGS sequence"/>
</dbReference>
<accession>A0A7R9AI49</accession>
<dbReference type="Pfam" id="PF00005">
    <property type="entry name" value="ABC_tran"/>
    <property type="match status" value="2"/>
</dbReference>
<dbReference type="PANTHER" id="PTHR43820:SF4">
    <property type="entry name" value="HIGH-AFFINITY BRANCHED-CHAIN AMINO ACID TRANSPORT ATP-BINDING PROTEIN LIVF"/>
    <property type="match status" value="1"/>
</dbReference>
<feature type="domain" description="ABC transporter" evidence="4">
    <location>
        <begin position="96"/>
        <end position="336"/>
    </location>
</feature>
<keyword evidence="3" id="KW-0029">Amino-acid transport</keyword>
<dbReference type="EMBL" id="CAJPEV010010670">
    <property type="protein sequence ID" value="CAG0906051.1"/>
    <property type="molecule type" value="Genomic_DNA"/>
</dbReference>
<keyword evidence="6" id="KW-1185">Reference proteome</keyword>
<evidence type="ECO:0000256" key="1">
    <source>
        <dbReference type="ARBA" id="ARBA00005417"/>
    </source>
</evidence>
<name>A0A7R9AI49_9CRUS</name>
<evidence type="ECO:0000313" key="5">
    <source>
        <dbReference type="EMBL" id="CAD7254585.1"/>
    </source>
</evidence>
<dbReference type="SUPFAM" id="SSF52540">
    <property type="entry name" value="P-loop containing nucleoside triphosphate hydrolases"/>
    <property type="match status" value="2"/>
</dbReference>
<gene>
    <name evidence="5" type="ORF">DSTB1V02_LOCUS14331</name>
</gene>
<reference evidence="5" key="1">
    <citation type="submission" date="2020-11" db="EMBL/GenBank/DDBJ databases">
        <authorList>
            <person name="Tran Van P."/>
        </authorList>
    </citation>
    <scope>NUCLEOTIDE SEQUENCE</scope>
</reference>
<proteinExistence type="inferred from homology"/>
<dbReference type="PANTHER" id="PTHR43820">
    <property type="entry name" value="HIGH-AFFINITY BRANCHED-CHAIN AMINO ACID TRANSPORT ATP-BINDING PROTEIN LIVF"/>
    <property type="match status" value="1"/>
</dbReference>
<organism evidence="5">
    <name type="scientific">Darwinula stevensoni</name>
    <dbReference type="NCBI Taxonomy" id="69355"/>
    <lineage>
        <taxon>Eukaryota</taxon>
        <taxon>Metazoa</taxon>
        <taxon>Ecdysozoa</taxon>
        <taxon>Arthropoda</taxon>
        <taxon>Crustacea</taxon>
        <taxon>Oligostraca</taxon>
        <taxon>Ostracoda</taxon>
        <taxon>Podocopa</taxon>
        <taxon>Podocopida</taxon>
        <taxon>Darwinulocopina</taxon>
        <taxon>Darwinuloidea</taxon>
        <taxon>Darwinulidae</taxon>
        <taxon>Darwinula</taxon>
    </lineage>
</organism>
<sequence length="336" mass="36907">MTALENVMVGRHVRTGSGLVGAILRTSGFKAEEKAIAKRAQELLDYVGIGQYAPYKARTLSYGDQRRLEIARALATDPQLIALDEPAAGMNATEKVQLRELIDRIRKDNRTILLIEHDVKLVMGLCDRVTVLDYGKQIAEGKTTTMKAITGGLNIQGGEILYKGKSIKKQGAWDLVKQGLAMVPEGRGIFTRMTILENLRMGAYIRNDHAGIQSDIEKVFATFPRLQERKDQLAGTLSGGEQQMLAMGRALMSRPSLLLLDEPSMGLSPIMVDKIFEVVKEVYNQGVTVVLVEQNASRALSVADRGYVMDSGKITLTGIAKDMLQDPKVRAAYLGE</sequence>
<evidence type="ECO:0000259" key="4">
    <source>
        <dbReference type="PROSITE" id="PS50893"/>
    </source>
</evidence>
<dbReference type="PROSITE" id="PS50893">
    <property type="entry name" value="ABC_TRANSPORTER_2"/>
    <property type="match status" value="1"/>
</dbReference>
<dbReference type="GO" id="GO:0015807">
    <property type="term" value="P:L-amino acid transport"/>
    <property type="evidence" value="ECO:0007669"/>
    <property type="project" value="TreeGrafter"/>
</dbReference>
<comment type="similarity">
    <text evidence="1">Belongs to the ABC transporter superfamily.</text>
</comment>
<evidence type="ECO:0000256" key="3">
    <source>
        <dbReference type="ARBA" id="ARBA00022970"/>
    </source>
</evidence>